<feature type="transmembrane region" description="Helical" evidence="5">
    <location>
        <begin position="246"/>
        <end position="269"/>
    </location>
</feature>
<evidence type="ECO:0000256" key="4">
    <source>
        <dbReference type="ARBA" id="ARBA00023136"/>
    </source>
</evidence>
<dbReference type="PANTHER" id="PTHR30071">
    <property type="entry name" value="HEME EXPORTER PROTEIN C"/>
    <property type="match status" value="1"/>
</dbReference>
<evidence type="ECO:0000256" key="2">
    <source>
        <dbReference type="ARBA" id="ARBA00022692"/>
    </source>
</evidence>
<comment type="subcellular location">
    <subcellularLocation>
        <location evidence="1">Membrane</location>
        <topology evidence="1">Multi-pass membrane protein</topology>
    </subcellularLocation>
</comment>
<dbReference type="InterPro" id="IPR045062">
    <property type="entry name" value="Cyt_c_biogenesis_CcsA/CcmC"/>
</dbReference>
<comment type="caution">
    <text evidence="7">The sequence shown here is derived from an EMBL/GenBank/DDBJ whole genome shotgun (WGS) entry which is preliminary data.</text>
</comment>
<protein>
    <submittedName>
        <fullName evidence="7">Inner membrane protein YpjD</fullName>
    </submittedName>
</protein>
<dbReference type="Pfam" id="PF01578">
    <property type="entry name" value="Cytochrom_C_asm"/>
    <property type="match status" value="1"/>
</dbReference>
<dbReference type="Proteomes" id="UP001596022">
    <property type="component" value="Unassembled WGS sequence"/>
</dbReference>
<evidence type="ECO:0000313" key="8">
    <source>
        <dbReference type="Proteomes" id="UP001596022"/>
    </source>
</evidence>
<gene>
    <name evidence="7" type="ORF">ACFO4N_05415</name>
</gene>
<feature type="transmembrane region" description="Helical" evidence="5">
    <location>
        <begin position="6"/>
        <end position="23"/>
    </location>
</feature>
<feature type="transmembrane region" description="Helical" evidence="5">
    <location>
        <begin position="35"/>
        <end position="55"/>
    </location>
</feature>
<dbReference type="PANTHER" id="PTHR30071:SF15">
    <property type="entry name" value="PROTEIN HEMX"/>
    <property type="match status" value="1"/>
</dbReference>
<evidence type="ECO:0000256" key="1">
    <source>
        <dbReference type="ARBA" id="ARBA00004141"/>
    </source>
</evidence>
<feature type="domain" description="Cytochrome c assembly protein" evidence="6">
    <location>
        <begin position="70"/>
        <end position="270"/>
    </location>
</feature>
<keyword evidence="2 5" id="KW-0812">Transmembrane</keyword>
<dbReference type="RefSeq" id="WP_376845167.1">
    <property type="nucleotide sequence ID" value="NZ_JBHSFW010000001.1"/>
</dbReference>
<accession>A0ABV9GMP3</accession>
<evidence type="ECO:0000313" key="7">
    <source>
        <dbReference type="EMBL" id="MFC4618166.1"/>
    </source>
</evidence>
<reference evidence="8" key="1">
    <citation type="journal article" date="2019" name="Int. J. Syst. Evol. Microbiol.">
        <title>The Global Catalogue of Microorganisms (GCM) 10K type strain sequencing project: providing services to taxonomists for standard genome sequencing and annotation.</title>
        <authorList>
            <consortium name="The Broad Institute Genomics Platform"/>
            <consortium name="The Broad Institute Genome Sequencing Center for Infectious Disease"/>
            <person name="Wu L."/>
            <person name="Ma J."/>
        </authorList>
    </citation>
    <scope>NUCLEOTIDE SEQUENCE [LARGE SCALE GENOMIC DNA]</scope>
    <source>
        <strain evidence="8">CGMCC 1.16306</strain>
    </source>
</reference>
<keyword evidence="8" id="KW-1185">Reference proteome</keyword>
<feature type="transmembrane region" description="Helical" evidence="5">
    <location>
        <begin position="218"/>
        <end position="234"/>
    </location>
</feature>
<evidence type="ECO:0000259" key="6">
    <source>
        <dbReference type="Pfam" id="PF01578"/>
    </source>
</evidence>
<sequence>MTIGYLYDLTVSIYAACVCCYFIDFLQTNRKAHRFAFWLLSIVWLFQGLIFYFKFRMTGEFPILTPLDGLFFVSWILVTVSIVLNRFFRGDFFVFFANIVGFIIMAFTLFGPAENTPAILSSKLLSDLLIIHITIAFIAYGAFTISFILSMMYLIEYALLKRKKWVRRLFRFGSLSRLEQASFLCNLIGVPLLFISLILGIVRAYTSPVPFSFFDPKVLTSFIILVVYGFYFYIKIGKNVYGKTLVFWNTVAFLLVMINVFLSGSLTGFHLW</sequence>
<keyword evidence="4 5" id="KW-0472">Membrane</keyword>
<proteinExistence type="predicted"/>
<keyword evidence="3 5" id="KW-1133">Transmembrane helix</keyword>
<evidence type="ECO:0000256" key="5">
    <source>
        <dbReference type="SAM" id="Phobius"/>
    </source>
</evidence>
<dbReference type="EMBL" id="JBHSFW010000001">
    <property type="protein sequence ID" value="MFC4618166.1"/>
    <property type="molecule type" value="Genomic_DNA"/>
</dbReference>
<evidence type="ECO:0000256" key="3">
    <source>
        <dbReference type="ARBA" id="ARBA00022989"/>
    </source>
</evidence>
<feature type="transmembrane region" description="Helical" evidence="5">
    <location>
        <begin position="181"/>
        <end position="206"/>
    </location>
</feature>
<name>A0ABV9GMP3_9BACL</name>
<feature type="transmembrane region" description="Helical" evidence="5">
    <location>
        <begin position="61"/>
        <end position="85"/>
    </location>
</feature>
<organism evidence="7 8">
    <name type="scientific">Camelliibacillus cellulosilyticus</name>
    <dbReference type="NCBI Taxonomy" id="2174486"/>
    <lineage>
        <taxon>Bacteria</taxon>
        <taxon>Bacillati</taxon>
        <taxon>Bacillota</taxon>
        <taxon>Bacilli</taxon>
        <taxon>Bacillales</taxon>
        <taxon>Sporolactobacillaceae</taxon>
        <taxon>Camelliibacillus</taxon>
    </lineage>
</organism>
<dbReference type="InterPro" id="IPR002541">
    <property type="entry name" value="Cyt_c_assembly"/>
</dbReference>
<feature type="transmembrane region" description="Helical" evidence="5">
    <location>
        <begin position="130"/>
        <end position="160"/>
    </location>
</feature>
<feature type="transmembrane region" description="Helical" evidence="5">
    <location>
        <begin position="92"/>
        <end position="110"/>
    </location>
</feature>